<dbReference type="AlphaFoldDB" id="A0A8K0JHG5"/>
<evidence type="ECO:0000256" key="4">
    <source>
        <dbReference type="ARBA" id="ARBA00022840"/>
    </source>
</evidence>
<dbReference type="InterPro" id="IPR008271">
    <property type="entry name" value="Ser/Thr_kinase_AS"/>
</dbReference>
<dbReference type="GO" id="GO:0000165">
    <property type="term" value="P:MAPK cascade"/>
    <property type="evidence" value="ECO:0007669"/>
    <property type="project" value="UniProtKB-ARBA"/>
</dbReference>
<dbReference type="Gene3D" id="1.10.510.10">
    <property type="entry name" value="Transferase(Phosphotransferase) domain 1"/>
    <property type="match status" value="1"/>
</dbReference>
<dbReference type="EMBL" id="JABELV010000124">
    <property type="protein sequence ID" value="KAG7530234.1"/>
    <property type="molecule type" value="Genomic_DNA"/>
</dbReference>
<feature type="compositionally biased region" description="Low complexity" evidence="7">
    <location>
        <begin position="65"/>
        <end position="82"/>
    </location>
</feature>
<comment type="similarity">
    <text evidence="5">Belongs to the protein kinase superfamily. STE Ser/Thr protein kinase family. MAP kinase kinase subfamily.</text>
</comment>
<dbReference type="SUPFAM" id="SSF56112">
    <property type="entry name" value="Protein kinase-like (PK-like)"/>
    <property type="match status" value="1"/>
</dbReference>
<proteinExistence type="inferred from homology"/>
<reference evidence="9" key="1">
    <citation type="submission" date="2020-04" db="EMBL/GenBank/DDBJ databases">
        <title>Analysis of mating type loci in Filobasidium floriforme.</title>
        <authorList>
            <person name="Nowrousian M."/>
        </authorList>
    </citation>
    <scope>NUCLEOTIDE SEQUENCE</scope>
    <source>
        <strain evidence="9">CBS 6242</strain>
    </source>
</reference>
<dbReference type="SMART" id="SM00220">
    <property type="entry name" value="S_TKc"/>
    <property type="match status" value="1"/>
</dbReference>
<feature type="domain" description="Protein kinase" evidence="8">
    <location>
        <begin position="339"/>
        <end position="606"/>
    </location>
</feature>
<dbReference type="InterPro" id="IPR000719">
    <property type="entry name" value="Prot_kinase_dom"/>
</dbReference>
<protein>
    <recommendedName>
        <fullName evidence="8">Protein kinase domain-containing protein</fullName>
    </recommendedName>
</protein>
<keyword evidence="2 6" id="KW-0547">Nucleotide-binding</keyword>
<name>A0A8K0JHG5_9TREE</name>
<dbReference type="Proteomes" id="UP000812966">
    <property type="component" value="Unassembled WGS sequence"/>
</dbReference>
<feature type="binding site" evidence="6">
    <location>
        <position position="368"/>
    </location>
    <ligand>
        <name>ATP</name>
        <dbReference type="ChEBI" id="CHEBI:30616"/>
    </ligand>
</feature>
<dbReference type="InterPro" id="IPR050915">
    <property type="entry name" value="MAP_kinase_kinase"/>
</dbReference>
<sequence>MDAPPPRKPGIKLKIPAGNVPSSYNAYPGQPQDEDAGGWSLRPPPIPPRPGQNPSTSSLSTTDRSVAPSTPSASCSSSAYPAVMATPPPRRPILNANSSNASSTSVPKLSLVTSRSSPAPPLSLNTSSTSASTTASGSALRAEAGAGATATPGKKPGLSLSLSIPTPGSKPGSAGPSHPSPVYDEFGGVQTAYHGGLRTPTTTRARNGDGGYDTTATGQTTIGQRTGNESSYGYGYGEEDEGQKTIKGMTADLKNALSLMRITPTPTPGGSARGSLDGGDGTIDGGQEGYAGSEGGSSGVGTGPGLGRSTSRGSASAGNAGLVKAGRDAVEDELDPRNYETLMRLGEGAGGAVEKVKDKRTGKILAMKVITTSPNPAIHKQLLRELQFLNECQSPYVVEHYGSFLTSSDTCIGILMEFCEAGSLDTLVRKITRRGGRTSEKVLGKIAEAVLGGLDYLHERRIIHRDIKPSNILVTKAGQVKLCDFGVSGELVDSFAGTFTGTSFYMAPERIQGLSYSIKSDIWSLGLTLHEVAHNRFPFPPEGEPPLGGPIELLNFIVAQPVPRLIDSPEQKIVWTDGAQDFLAQCLIRSANERPYPRDLLKHPWILESSKRNVNLAKWVTAIHGW</sequence>
<feature type="compositionally biased region" description="Gly residues" evidence="7">
    <location>
        <begin position="276"/>
        <end position="306"/>
    </location>
</feature>
<comment type="caution">
    <text evidence="9">The sequence shown here is derived from an EMBL/GenBank/DDBJ whole genome shotgun (WGS) entry which is preliminary data.</text>
</comment>
<keyword evidence="4 6" id="KW-0067">ATP-binding</keyword>
<accession>A0A8K0JHG5</accession>
<dbReference type="GO" id="GO:0004672">
    <property type="term" value="F:protein kinase activity"/>
    <property type="evidence" value="ECO:0007669"/>
    <property type="project" value="InterPro"/>
</dbReference>
<evidence type="ECO:0000256" key="1">
    <source>
        <dbReference type="ARBA" id="ARBA00022679"/>
    </source>
</evidence>
<organism evidence="9 10">
    <name type="scientific">Filobasidium floriforme</name>
    <dbReference type="NCBI Taxonomy" id="5210"/>
    <lineage>
        <taxon>Eukaryota</taxon>
        <taxon>Fungi</taxon>
        <taxon>Dikarya</taxon>
        <taxon>Basidiomycota</taxon>
        <taxon>Agaricomycotina</taxon>
        <taxon>Tremellomycetes</taxon>
        <taxon>Filobasidiales</taxon>
        <taxon>Filobasidiaceae</taxon>
        <taxon>Filobasidium</taxon>
    </lineage>
</organism>
<keyword evidence="1" id="KW-0808">Transferase</keyword>
<feature type="compositionally biased region" description="Pro residues" evidence="7">
    <location>
        <begin position="42"/>
        <end position="51"/>
    </location>
</feature>
<evidence type="ECO:0000256" key="5">
    <source>
        <dbReference type="ARBA" id="ARBA00038035"/>
    </source>
</evidence>
<feature type="compositionally biased region" description="Low complexity" evidence="7">
    <location>
        <begin position="122"/>
        <end position="157"/>
    </location>
</feature>
<dbReference type="Gene3D" id="3.30.200.20">
    <property type="entry name" value="Phosphorylase Kinase, domain 1"/>
    <property type="match status" value="1"/>
</dbReference>
<evidence type="ECO:0000313" key="10">
    <source>
        <dbReference type="Proteomes" id="UP000812966"/>
    </source>
</evidence>
<feature type="region of interest" description="Disordered" evidence="7">
    <location>
        <begin position="264"/>
        <end position="329"/>
    </location>
</feature>
<feature type="compositionally biased region" description="Low complexity" evidence="7">
    <location>
        <begin position="95"/>
        <end position="105"/>
    </location>
</feature>
<dbReference type="Pfam" id="PF00069">
    <property type="entry name" value="Pkinase"/>
    <property type="match status" value="1"/>
</dbReference>
<evidence type="ECO:0000313" key="9">
    <source>
        <dbReference type="EMBL" id="KAG7530234.1"/>
    </source>
</evidence>
<feature type="compositionally biased region" description="Polar residues" evidence="7">
    <location>
        <begin position="52"/>
        <end position="64"/>
    </location>
</feature>
<keyword evidence="10" id="KW-1185">Reference proteome</keyword>
<dbReference type="PROSITE" id="PS00107">
    <property type="entry name" value="PROTEIN_KINASE_ATP"/>
    <property type="match status" value="1"/>
</dbReference>
<evidence type="ECO:0000256" key="7">
    <source>
        <dbReference type="SAM" id="MobiDB-lite"/>
    </source>
</evidence>
<evidence type="ECO:0000256" key="6">
    <source>
        <dbReference type="PROSITE-ProRule" id="PRU10141"/>
    </source>
</evidence>
<dbReference type="OrthoDB" id="10252354at2759"/>
<keyword evidence="3" id="KW-0418">Kinase</keyword>
<evidence type="ECO:0000256" key="3">
    <source>
        <dbReference type="ARBA" id="ARBA00022777"/>
    </source>
</evidence>
<dbReference type="FunFam" id="1.10.510.10:FF:000263">
    <property type="entry name" value="MAP kinase skh1/pek1"/>
    <property type="match status" value="1"/>
</dbReference>
<feature type="compositionally biased region" description="Polar residues" evidence="7">
    <location>
        <begin position="214"/>
        <end position="228"/>
    </location>
</feature>
<dbReference type="InterPro" id="IPR017441">
    <property type="entry name" value="Protein_kinase_ATP_BS"/>
</dbReference>
<dbReference type="PROSITE" id="PS00108">
    <property type="entry name" value="PROTEIN_KINASE_ST"/>
    <property type="match status" value="1"/>
</dbReference>
<dbReference type="PANTHER" id="PTHR47448">
    <property type="entry name" value="DUAL SPECIFICITY MITOGEN-ACTIVATED PROTEIN KINASE KINASE DSOR1-LIKE PROTEIN"/>
    <property type="match status" value="1"/>
</dbReference>
<gene>
    <name evidence="9" type="ORF">FFLO_05164</name>
</gene>
<dbReference type="PANTHER" id="PTHR47448:SF5">
    <property type="entry name" value="MITOGEN-ACTIVATED PROTEIN KINASE KINAE MKK2"/>
    <property type="match status" value="1"/>
</dbReference>
<feature type="compositionally biased region" description="Low complexity" evidence="7">
    <location>
        <begin position="307"/>
        <end position="322"/>
    </location>
</feature>
<dbReference type="PROSITE" id="PS50011">
    <property type="entry name" value="PROTEIN_KINASE_DOM"/>
    <property type="match status" value="1"/>
</dbReference>
<feature type="region of interest" description="Disordered" evidence="7">
    <location>
        <begin position="1"/>
        <end position="231"/>
    </location>
</feature>
<evidence type="ECO:0000259" key="8">
    <source>
        <dbReference type="PROSITE" id="PS50011"/>
    </source>
</evidence>
<evidence type="ECO:0000256" key="2">
    <source>
        <dbReference type="ARBA" id="ARBA00022741"/>
    </source>
</evidence>
<dbReference type="GO" id="GO:0005524">
    <property type="term" value="F:ATP binding"/>
    <property type="evidence" value="ECO:0007669"/>
    <property type="project" value="UniProtKB-UniRule"/>
</dbReference>
<dbReference type="InterPro" id="IPR011009">
    <property type="entry name" value="Kinase-like_dom_sf"/>
</dbReference>